<evidence type="ECO:0000256" key="5">
    <source>
        <dbReference type="ARBA" id="ARBA00022695"/>
    </source>
</evidence>
<evidence type="ECO:0000256" key="12">
    <source>
        <dbReference type="ARBA" id="ARBA00022932"/>
    </source>
</evidence>
<dbReference type="InterPro" id="IPR012337">
    <property type="entry name" value="RNaseH-like_sf"/>
</dbReference>
<evidence type="ECO:0000256" key="15">
    <source>
        <dbReference type="PIRSR" id="PIRSR606309-1"/>
    </source>
</evidence>
<evidence type="ECO:0000259" key="19">
    <source>
        <dbReference type="SMART" id="SM00479"/>
    </source>
</evidence>
<keyword evidence="7 18" id="KW-0540">Nuclease</keyword>
<evidence type="ECO:0000256" key="7">
    <source>
        <dbReference type="ARBA" id="ARBA00022722"/>
    </source>
</evidence>
<feature type="binding site" evidence="17">
    <location>
        <position position="15"/>
    </location>
    <ligand>
        <name>a divalent metal cation</name>
        <dbReference type="ChEBI" id="CHEBI:60240"/>
        <label>1</label>
        <note>catalytic</note>
    </ligand>
</feature>
<gene>
    <name evidence="18" type="primary">dnaQ</name>
    <name evidence="20" type="ORF">C7I36_06485</name>
</gene>
<dbReference type="GO" id="GO:0005829">
    <property type="term" value="C:cytosol"/>
    <property type="evidence" value="ECO:0007669"/>
    <property type="project" value="TreeGrafter"/>
</dbReference>
<dbReference type="PANTHER" id="PTHR30231:SF41">
    <property type="entry name" value="DNA POLYMERASE III SUBUNIT EPSILON"/>
    <property type="match status" value="1"/>
</dbReference>
<dbReference type="GO" id="GO:0045004">
    <property type="term" value="P:DNA replication proofreading"/>
    <property type="evidence" value="ECO:0007669"/>
    <property type="project" value="TreeGrafter"/>
</dbReference>
<name>A0A2P7R2W8_9GAMM</name>
<keyword evidence="8 17" id="KW-0479">Metal-binding</keyword>
<accession>A0A2P7R2W8</accession>
<dbReference type="OrthoDB" id="9804290at2"/>
<evidence type="ECO:0000256" key="3">
    <source>
        <dbReference type="ARBA" id="ARBA00020352"/>
    </source>
</evidence>
<comment type="caution">
    <text evidence="20">The sequence shown here is derived from an EMBL/GenBank/DDBJ whole genome shotgun (WGS) entry which is preliminary data.</text>
</comment>
<evidence type="ECO:0000256" key="10">
    <source>
        <dbReference type="ARBA" id="ARBA00022839"/>
    </source>
</evidence>
<feature type="binding site" evidence="16">
    <location>
        <position position="63"/>
    </location>
    <ligand>
        <name>substrate</name>
    </ligand>
</feature>
<keyword evidence="12 18" id="KW-0239">DNA-directed DNA polymerase</keyword>
<evidence type="ECO:0000256" key="17">
    <source>
        <dbReference type="PIRSR" id="PIRSR606309-3"/>
    </source>
</evidence>
<dbReference type="NCBIfam" id="TIGR00573">
    <property type="entry name" value="dnaq"/>
    <property type="match status" value="1"/>
</dbReference>
<dbReference type="SMART" id="SM00479">
    <property type="entry name" value="EXOIII"/>
    <property type="match status" value="1"/>
</dbReference>
<keyword evidence="6 18" id="KW-0235">DNA replication</keyword>
<proteinExistence type="predicted"/>
<evidence type="ECO:0000256" key="9">
    <source>
        <dbReference type="ARBA" id="ARBA00022801"/>
    </source>
</evidence>
<feature type="binding site" evidence="17">
    <location>
        <position position="168"/>
    </location>
    <ligand>
        <name>a divalent metal cation</name>
        <dbReference type="ChEBI" id="CHEBI:60240"/>
        <label>1</label>
        <note>catalytic</note>
    </ligand>
</feature>
<evidence type="ECO:0000313" key="21">
    <source>
        <dbReference type="Proteomes" id="UP000242181"/>
    </source>
</evidence>
<dbReference type="EC" id="2.7.7.7" evidence="2 18"/>
<feature type="binding site" evidence="16">
    <location>
        <position position="13"/>
    </location>
    <ligand>
        <name>substrate</name>
    </ligand>
</feature>
<keyword evidence="5 18" id="KW-0548">Nucleotidyltransferase</keyword>
<evidence type="ECO:0000256" key="11">
    <source>
        <dbReference type="ARBA" id="ARBA00022842"/>
    </source>
</evidence>
<evidence type="ECO:0000256" key="6">
    <source>
        <dbReference type="ARBA" id="ARBA00022705"/>
    </source>
</evidence>
<dbReference type="GO" id="GO:0003677">
    <property type="term" value="F:DNA binding"/>
    <property type="evidence" value="ECO:0007669"/>
    <property type="project" value="InterPro"/>
</dbReference>
<protein>
    <recommendedName>
        <fullName evidence="3 18">DNA polymerase III subunit epsilon</fullName>
        <ecNumber evidence="2 18">2.7.7.7</ecNumber>
    </recommendedName>
</protein>
<dbReference type="InterPro" id="IPR013520">
    <property type="entry name" value="Ribonucl_H"/>
</dbReference>
<dbReference type="PANTHER" id="PTHR30231">
    <property type="entry name" value="DNA POLYMERASE III SUBUNIT EPSILON"/>
    <property type="match status" value="1"/>
</dbReference>
<dbReference type="Pfam" id="PF00929">
    <property type="entry name" value="RNase_T"/>
    <property type="match status" value="1"/>
</dbReference>
<dbReference type="GO" id="GO:0003887">
    <property type="term" value="F:DNA-directed DNA polymerase activity"/>
    <property type="evidence" value="ECO:0007669"/>
    <property type="project" value="UniProtKB-KW"/>
</dbReference>
<comment type="catalytic activity">
    <reaction evidence="14 18">
        <text>DNA(n) + a 2'-deoxyribonucleoside 5'-triphosphate = DNA(n+1) + diphosphate</text>
        <dbReference type="Rhea" id="RHEA:22508"/>
        <dbReference type="Rhea" id="RHEA-COMP:17339"/>
        <dbReference type="Rhea" id="RHEA-COMP:17340"/>
        <dbReference type="ChEBI" id="CHEBI:33019"/>
        <dbReference type="ChEBI" id="CHEBI:61560"/>
        <dbReference type="ChEBI" id="CHEBI:173112"/>
        <dbReference type="EC" id="2.7.7.7"/>
    </reaction>
</comment>
<comment type="function">
    <text evidence="18">DNA polymerase III is a complex, multichain enzyme responsible for most of the replicative synthesis in bacteria. The epsilon subunit contain the editing function and is a proofreading 3'-5' exonuclease.</text>
</comment>
<feature type="domain" description="Exonuclease" evidence="19">
    <location>
        <begin position="8"/>
        <end position="185"/>
    </location>
</feature>
<keyword evidence="11 17" id="KW-0460">Magnesium</keyword>
<dbReference type="InterPro" id="IPR036397">
    <property type="entry name" value="RNaseH_sf"/>
</dbReference>
<evidence type="ECO:0000256" key="4">
    <source>
        <dbReference type="ARBA" id="ARBA00022679"/>
    </source>
</evidence>
<evidence type="ECO:0000256" key="14">
    <source>
        <dbReference type="ARBA" id="ARBA00049244"/>
    </source>
</evidence>
<comment type="subunit">
    <text evidence="18">DNA polymerase III contains a core (composed of alpha, epsilon and theta chains) that associates with a tau subunit. This core dimerizes to form the POLIII' complex. PolIII' associates with the gamma complex (composed of gamma, delta, delta', psi and chi chains) and with the beta chain to form the complete DNA polymerase III complex.</text>
</comment>
<dbReference type="NCBIfam" id="NF004316">
    <property type="entry name" value="PRK05711.1"/>
    <property type="match status" value="1"/>
</dbReference>
<dbReference type="GO" id="GO:0008408">
    <property type="term" value="F:3'-5' exonuclease activity"/>
    <property type="evidence" value="ECO:0007669"/>
    <property type="project" value="TreeGrafter"/>
</dbReference>
<dbReference type="AlphaFoldDB" id="A0A2P7R2W8"/>
<dbReference type="Proteomes" id="UP000242181">
    <property type="component" value="Unassembled WGS sequence"/>
</dbReference>
<dbReference type="SUPFAM" id="SSF53098">
    <property type="entry name" value="Ribonuclease H-like"/>
    <property type="match status" value="1"/>
</dbReference>
<keyword evidence="13 17" id="KW-0464">Manganese</keyword>
<evidence type="ECO:0000256" key="18">
    <source>
        <dbReference type="RuleBase" id="RU364087"/>
    </source>
</evidence>
<keyword evidence="10 18" id="KW-0269">Exonuclease</keyword>
<feature type="binding site" evidence="17">
    <location>
        <position position="13"/>
    </location>
    <ligand>
        <name>a divalent metal cation</name>
        <dbReference type="ChEBI" id="CHEBI:60240"/>
        <label>1</label>
        <note>catalytic</note>
    </ligand>
</feature>
<dbReference type="GO" id="GO:0046872">
    <property type="term" value="F:metal ion binding"/>
    <property type="evidence" value="ECO:0007669"/>
    <property type="project" value="UniProtKB-KW"/>
</dbReference>
<evidence type="ECO:0000256" key="16">
    <source>
        <dbReference type="PIRSR" id="PIRSR606309-2"/>
    </source>
</evidence>
<dbReference type="RefSeq" id="WP_106452911.1">
    <property type="nucleotide sequence ID" value="NZ_PXYH01000007.1"/>
</dbReference>
<dbReference type="Gene3D" id="3.30.420.10">
    <property type="entry name" value="Ribonuclease H-like superfamily/Ribonuclease H"/>
    <property type="match status" value="1"/>
</dbReference>
<keyword evidence="4 18" id="KW-0808">Transferase</keyword>
<evidence type="ECO:0000256" key="13">
    <source>
        <dbReference type="ARBA" id="ARBA00023211"/>
    </source>
</evidence>
<evidence type="ECO:0000256" key="1">
    <source>
        <dbReference type="ARBA" id="ARBA00001936"/>
    </source>
</evidence>
<comment type="cofactor">
    <cofactor evidence="17">
        <name>Mg(2+)</name>
        <dbReference type="ChEBI" id="CHEBI:18420"/>
    </cofactor>
    <cofactor evidence="17">
        <name>Mn(2+)</name>
        <dbReference type="ChEBI" id="CHEBI:29035"/>
    </cofactor>
    <text evidence="17">Binds 2 divalent metal cations. Magnesium or manganese.</text>
</comment>
<feature type="active site" description="Proton acceptor" evidence="15">
    <location>
        <position position="163"/>
    </location>
</feature>
<feature type="binding site" evidence="16">
    <location>
        <position position="15"/>
    </location>
    <ligand>
        <name>substrate</name>
    </ligand>
</feature>
<feature type="binding site" evidence="16">
    <location>
        <position position="168"/>
    </location>
    <ligand>
        <name>substrate</name>
    </ligand>
</feature>
<evidence type="ECO:0000256" key="2">
    <source>
        <dbReference type="ARBA" id="ARBA00012417"/>
    </source>
</evidence>
<keyword evidence="21" id="KW-1185">Reference proteome</keyword>
<dbReference type="InterPro" id="IPR006309">
    <property type="entry name" value="DnaQ_proteo"/>
</dbReference>
<sequence length="245" mass="27480">MIESSHQRQIVLDTETTGMNMDTGPHYLGHRVIEIGCVEVINRRLTGRHFHVYLKPDRKVDEEAIQVHGITDDFLADKPSFTDKVDEFLHFIEGAELVAHNAPFDVGFLDYEMQLMGRPERMAALCRITDTLALARRLFPGKRNNLDVLCDRYGIDNSHRSLHGALLDAEILADVYLMMTGGQTKLNLQTDTGQQDGGNGGELRRLAAGRPPLRVIRAGEAELQAHEGRLDLVQKKGGNCLWRAQ</sequence>
<evidence type="ECO:0000313" key="20">
    <source>
        <dbReference type="EMBL" id="PSJ44544.1"/>
    </source>
</evidence>
<organism evidence="20 21">
    <name type="scientific">Zobellella taiwanensis</name>
    <dbReference type="NCBI Taxonomy" id="347535"/>
    <lineage>
        <taxon>Bacteria</taxon>
        <taxon>Pseudomonadati</taxon>
        <taxon>Pseudomonadota</taxon>
        <taxon>Gammaproteobacteria</taxon>
        <taxon>Aeromonadales</taxon>
        <taxon>Aeromonadaceae</taxon>
        <taxon>Zobellella</taxon>
    </lineage>
</organism>
<reference evidence="20 21" key="1">
    <citation type="submission" date="2018-03" db="EMBL/GenBank/DDBJ databases">
        <title>The draft genome of Zobellella taiwanensis JCM 13381.</title>
        <authorList>
            <person name="Liu L."/>
            <person name="Li L."/>
            <person name="Wang T."/>
            <person name="Zhang X."/>
            <person name="Liang L."/>
        </authorList>
    </citation>
    <scope>NUCLEOTIDE SEQUENCE [LARGE SCALE GENOMIC DNA]</scope>
    <source>
        <strain evidence="20 21">JCM 13381</strain>
    </source>
</reference>
<feature type="binding site" evidence="16">
    <location>
        <position position="68"/>
    </location>
    <ligand>
        <name>substrate</name>
    </ligand>
</feature>
<comment type="cofactor">
    <cofactor evidence="1 18">
        <name>Mn(2+)</name>
        <dbReference type="ChEBI" id="CHEBI:29035"/>
    </cofactor>
</comment>
<dbReference type="NCBIfam" id="TIGR01406">
    <property type="entry name" value="dnaQ_proteo"/>
    <property type="match status" value="1"/>
</dbReference>
<evidence type="ECO:0000256" key="8">
    <source>
        <dbReference type="ARBA" id="ARBA00022723"/>
    </source>
</evidence>
<dbReference type="InterPro" id="IPR006054">
    <property type="entry name" value="DnaQ"/>
</dbReference>
<keyword evidence="9 18" id="KW-0378">Hydrolase</keyword>
<dbReference type="FunFam" id="3.30.420.10:FF:000012">
    <property type="entry name" value="DNA polymerase III subunit epsilon"/>
    <property type="match status" value="1"/>
</dbReference>
<dbReference type="CDD" id="cd06131">
    <property type="entry name" value="DNA_pol_III_epsilon_Ecoli_like"/>
    <property type="match status" value="1"/>
</dbReference>
<dbReference type="EMBL" id="PXYH01000007">
    <property type="protein sequence ID" value="PSJ44544.1"/>
    <property type="molecule type" value="Genomic_DNA"/>
</dbReference>